<keyword evidence="1" id="KW-0547">Nucleotide-binding</keyword>
<comment type="function">
    <text evidence="1">Phosphorylates Ins(1,3,4,5,6)P5 at position 2 to form Ins(1,2,3,4,5,6)P6 (InsP6 or phytate).</text>
</comment>
<organism evidence="2 3">
    <name type="scientific">Caligus rogercresseyi</name>
    <name type="common">Sea louse</name>
    <dbReference type="NCBI Taxonomy" id="217165"/>
    <lineage>
        <taxon>Eukaryota</taxon>
        <taxon>Metazoa</taxon>
        <taxon>Ecdysozoa</taxon>
        <taxon>Arthropoda</taxon>
        <taxon>Crustacea</taxon>
        <taxon>Multicrustacea</taxon>
        <taxon>Hexanauplia</taxon>
        <taxon>Copepoda</taxon>
        <taxon>Siphonostomatoida</taxon>
        <taxon>Caligidae</taxon>
        <taxon>Caligus</taxon>
    </lineage>
</organism>
<dbReference type="EC" id="2.7.1.158" evidence="1"/>
<name>A0A7T8GPZ8_CALRO</name>
<reference evidence="3" key="1">
    <citation type="submission" date="2021-01" db="EMBL/GenBank/DDBJ databases">
        <title>Caligus Genome Assembly.</title>
        <authorList>
            <person name="Gallardo-Escarate C."/>
        </authorList>
    </citation>
    <scope>NUCLEOTIDE SEQUENCE [LARGE SCALE GENOMIC DNA]</scope>
</reference>
<keyword evidence="3" id="KW-1185">Reference proteome</keyword>
<gene>
    <name evidence="2" type="ORF">FKW44_023817</name>
</gene>
<dbReference type="Pfam" id="PF06090">
    <property type="entry name" value="Ins_P5_2-kin"/>
    <property type="match status" value="1"/>
</dbReference>
<comment type="domain">
    <text evidence="1">The EXKPK motif is conserved in inositol-pentakisphosphate 2-kinases of both family 1 and 2.</text>
</comment>
<dbReference type="OrthoDB" id="272370at2759"/>
<evidence type="ECO:0000313" key="3">
    <source>
        <dbReference type="Proteomes" id="UP000595437"/>
    </source>
</evidence>
<evidence type="ECO:0000256" key="1">
    <source>
        <dbReference type="RuleBase" id="RU364126"/>
    </source>
</evidence>
<feature type="non-terminal residue" evidence="2">
    <location>
        <position position="1"/>
    </location>
</feature>
<protein>
    <recommendedName>
        <fullName evidence="1">Inositol-pentakisphosphate 2-kinase</fullName>
        <ecNumber evidence="1">2.7.1.158</ecNumber>
    </recommendedName>
</protein>
<keyword evidence="1" id="KW-0067">ATP-binding</keyword>
<accession>A0A7T8GPZ8</accession>
<feature type="non-terminal residue" evidence="2">
    <location>
        <position position="73"/>
    </location>
</feature>
<dbReference type="GO" id="GO:0005524">
    <property type="term" value="F:ATP binding"/>
    <property type="evidence" value="ECO:0007669"/>
    <property type="project" value="UniProtKB-KW"/>
</dbReference>
<sequence length="73" mass="8272">RTKKDIKGSIVIVSPDCTFLTPEYERNTIGDTISVEIKPKEGWHSPKLFYSSDLCHRCLKYSAKTPKNELASV</sequence>
<dbReference type="EMBL" id="CP045907">
    <property type="protein sequence ID" value="QQP35553.1"/>
    <property type="molecule type" value="Genomic_DNA"/>
</dbReference>
<keyword evidence="1" id="KW-0418">Kinase</keyword>
<dbReference type="InterPro" id="IPR009286">
    <property type="entry name" value="Ins_P5_2-kin"/>
</dbReference>
<dbReference type="Proteomes" id="UP000595437">
    <property type="component" value="Chromosome 18"/>
</dbReference>
<dbReference type="GO" id="GO:0035299">
    <property type="term" value="F:inositol-1,3,4,5,6-pentakisphosphate 2-kinase activity"/>
    <property type="evidence" value="ECO:0007669"/>
    <property type="project" value="UniProtKB-EC"/>
</dbReference>
<dbReference type="AlphaFoldDB" id="A0A7T8GPZ8"/>
<keyword evidence="1" id="KW-0808">Transferase</keyword>
<evidence type="ECO:0000313" key="2">
    <source>
        <dbReference type="EMBL" id="QQP35553.1"/>
    </source>
</evidence>
<comment type="catalytic activity">
    <reaction evidence="1">
        <text>1D-myo-inositol 1,3,4,5,6-pentakisphosphate + ATP = 1D-myo-inositol hexakisphosphate + ADP + H(+)</text>
        <dbReference type="Rhea" id="RHEA:20313"/>
        <dbReference type="ChEBI" id="CHEBI:15378"/>
        <dbReference type="ChEBI" id="CHEBI:30616"/>
        <dbReference type="ChEBI" id="CHEBI:57733"/>
        <dbReference type="ChEBI" id="CHEBI:58130"/>
        <dbReference type="ChEBI" id="CHEBI:456216"/>
        <dbReference type="EC" id="2.7.1.158"/>
    </reaction>
</comment>
<proteinExistence type="predicted"/>